<comment type="caution">
    <text evidence="2">The sequence shown here is derived from an EMBL/GenBank/DDBJ whole genome shotgun (WGS) entry which is preliminary data.</text>
</comment>
<accession>A0AA41YP24</accession>
<evidence type="ECO:0000313" key="3">
    <source>
        <dbReference type="Proteomes" id="UP001165679"/>
    </source>
</evidence>
<dbReference type="RefSeq" id="WP_264715047.1">
    <property type="nucleotide sequence ID" value="NZ_JAPDNT010000017.1"/>
</dbReference>
<keyword evidence="1" id="KW-0472">Membrane</keyword>
<gene>
    <name evidence="2" type="ORF">OL599_17030</name>
</gene>
<keyword evidence="1" id="KW-0812">Transmembrane</keyword>
<proteinExistence type="predicted"/>
<dbReference type="Proteomes" id="UP001165679">
    <property type="component" value="Unassembled WGS sequence"/>
</dbReference>
<dbReference type="AlphaFoldDB" id="A0AA41YP24"/>
<evidence type="ECO:0000313" key="2">
    <source>
        <dbReference type="EMBL" id="MCW3476280.1"/>
    </source>
</evidence>
<reference evidence="2" key="2">
    <citation type="submission" date="2022-10" db="EMBL/GenBank/DDBJ databases">
        <authorList>
            <person name="Trinh H.N."/>
        </authorList>
    </citation>
    <scope>NUCLEOTIDE SEQUENCE</scope>
    <source>
        <strain evidence="2">RN2-1</strain>
    </source>
</reference>
<protein>
    <submittedName>
        <fullName evidence="2">Uncharacterized protein</fullName>
    </submittedName>
</protein>
<reference evidence="2" key="1">
    <citation type="submission" date="2022-09" db="EMBL/GenBank/DDBJ databases">
        <title>Rhodovastum sp. nov. RN2-1 isolated from soil in Seongnam, South Korea.</title>
        <authorList>
            <person name="Le N.T."/>
        </authorList>
    </citation>
    <scope>NUCLEOTIDE SEQUENCE</scope>
    <source>
        <strain evidence="2">RN2-1</strain>
    </source>
</reference>
<organism evidence="2 3">
    <name type="scientific">Limobrevibacterium gyesilva</name>
    <dbReference type="NCBI Taxonomy" id="2991712"/>
    <lineage>
        <taxon>Bacteria</taxon>
        <taxon>Pseudomonadati</taxon>
        <taxon>Pseudomonadota</taxon>
        <taxon>Alphaproteobacteria</taxon>
        <taxon>Acetobacterales</taxon>
        <taxon>Acetobacteraceae</taxon>
        <taxon>Limobrevibacterium</taxon>
    </lineage>
</organism>
<keyword evidence="1" id="KW-1133">Transmembrane helix</keyword>
<dbReference type="EMBL" id="JAPDNT010000017">
    <property type="protein sequence ID" value="MCW3476280.1"/>
    <property type="molecule type" value="Genomic_DNA"/>
</dbReference>
<feature type="transmembrane region" description="Helical" evidence="1">
    <location>
        <begin position="43"/>
        <end position="65"/>
    </location>
</feature>
<name>A0AA41YP24_9PROT</name>
<sequence length="70" mass="7185">MAQLLLVQAVLAGCVLAVALGMDGVIAVPLEKIARFPFRNLPATNGVLLGSTLAACLWLIAWASAPGGLR</sequence>
<evidence type="ECO:0000256" key="1">
    <source>
        <dbReference type="SAM" id="Phobius"/>
    </source>
</evidence>
<keyword evidence="3" id="KW-1185">Reference proteome</keyword>